<evidence type="ECO:0000259" key="11">
    <source>
        <dbReference type="SMART" id="SM01029"/>
    </source>
</evidence>
<evidence type="ECO:0000313" key="13">
    <source>
        <dbReference type="Proteomes" id="UP001498771"/>
    </source>
</evidence>
<dbReference type="SUPFAM" id="SSF49785">
    <property type="entry name" value="Galactose-binding domain-like"/>
    <property type="match status" value="2"/>
</dbReference>
<keyword evidence="13" id="KW-1185">Reference proteome</keyword>
<evidence type="ECO:0000256" key="4">
    <source>
        <dbReference type="ARBA" id="ARBA00022729"/>
    </source>
</evidence>
<keyword evidence="7" id="KW-0326">Glycosidase</keyword>
<dbReference type="EC" id="3.2.1.23" evidence="3"/>
<keyword evidence="10" id="KW-0472">Membrane</keyword>
<dbReference type="InterPro" id="IPR017853">
    <property type="entry name" value="GH"/>
</dbReference>
<comment type="similarity">
    <text evidence="2 8">Belongs to the glycosyl hydrolase 35 family.</text>
</comment>
<dbReference type="Gene3D" id="2.102.20.10">
    <property type="entry name" value="Beta-galactosidase, domain 2"/>
    <property type="match status" value="1"/>
</dbReference>
<dbReference type="InterPro" id="IPR008979">
    <property type="entry name" value="Galactose-bd-like_sf"/>
</dbReference>
<dbReference type="Pfam" id="PF10435">
    <property type="entry name" value="BetaGal_dom2"/>
    <property type="match status" value="1"/>
</dbReference>
<dbReference type="SUPFAM" id="SSF117100">
    <property type="entry name" value="Beta-galactosidase LacA, domain 3"/>
    <property type="match status" value="1"/>
</dbReference>
<reference evidence="12 13" key="1">
    <citation type="submission" date="2024-03" db="EMBL/GenBank/DDBJ databases">
        <title>Genome-scale model development and genomic sequencing of the oleaginous clade Lipomyces.</title>
        <authorList>
            <consortium name="Lawrence Berkeley National Laboratory"/>
            <person name="Czajka J.J."/>
            <person name="Han Y."/>
            <person name="Kim J."/>
            <person name="Mondo S.J."/>
            <person name="Hofstad B.A."/>
            <person name="Robles A."/>
            <person name="Haridas S."/>
            <person name="Riley R."/>
            <person name="LaButti K."/>
            <person name="Pangilinan J."/>
            <person name="Andreopoulos W."/>
            <person name="Lipzen A."/>
            <person name="Yan J."/>
            <person name="Wang M."/>
            <person name="Ng V."/>
            <person name="Grigoriev I.V."/>
            <person name="Spatafora J.W."/>
            <person name="Magnuson J.K."/>
            <person name="Baker S.E."/>
            <person name="Pomraning K.R."/>
        </authorList>
    </citation>
    <scope>NUCLEOTIDE SEQUENCE [LARGE SCALE GENOMIC DNA]</scope>
    <source>
        <strain evidence="12 13">Phaff 52-87</strain>
    </source>
</reference>
<name>A0ABR1F5H2_9ASCO</name>
<comment type="catalytic activity">
    <reaction evidence="1">
        <text>Hydrolysis of terminal non-reducing beta-D-galactose residues in beta-D-galactosides.</text>
        <dbReference type="EC" id="3.2.1.23"/>
    </reaction>
</comment>
<keyword evidence="4" id="KW-0732">Signal</keyword>
<keyword evidence="5" id="KW-0378">Hydrolase</keyword>
<dbReference type="Gene3D" id="2.60.120.260">
    <property type="entry name" value="Galactose-binding domain-like"/>
    <property type="match status" value="2"/>
</dbReference>
<feature type="domain" description="Beta-galactosidase" evidence="11">
    <location>
        <begin position="467"/>
        <end position="661"/>
    </location>
</feature>
<dbReference type="InterPro" id="IPR025972">
    <property type="entry name" value="BetaGal_dom3"/>
</dbReference>
<evidence type="ECO:0000256" key="10">
    <source>
        <dbReference type="SAM" id="Phobius"/>
    </source>
</evidence>
<dbReference type="InterPro" id="IPR025300">
    <property type="entry name" value="BetaGal_jelly_roll_dom"/>
</dbReference>
<sequence length="1125" mass="126812">MIHRVRRAVHRILCLCVRREQQDPDSAHAKYLEQGSPQPESSSSSKRRHRLWRPASLKGTIFLIAVTMLMIVQFSFITRNLMPYSDTITNARAYGTDLSIAPFRRRPTSKTDNRLKHHPESKNLQWDNNVLWINKKPTFIISGEFHYWRMPSQSMYLDVFQKMRAMGLNTVSLSFNWGYHHVRKDKLLFVGVGRDVQALFEAAQRAGLYVIVRPGPYIDAQASAGGIPAWLLNSKNIELRNLDSEYTKAWKDYLVALMPIVARYQIDKGGTVIAVQLEHEMRNCDLYPDAHKYIETLSYFIRDQGIIVPVFHNDMNQSKSFTPSDFPGTTDLYGIDSYPLGSHCGEMAKNFPQVSDYRKYLRTASASSPKFITELQAGGYDSWAGDGYDDCARRTSTQYVNIFFREAIAQKFTMISQYMAAGGTNWGGIGSPDVYSSYDFGAAITETRLYREKANEQKLLWTFVRCSPSLALAEFVEDSRMVPYSDNPDVFVTELRDPASDAGFYVIRHNDTSGNEGSQYRLIVNTVDHGVMQIPSSGVLSLLARESKIFITDYAAGPKLTLVYSTLEVFTWTYFNGKPLMVLYGALEDLNEISIKNAGHIKFNFYKIRDAKLVKFKDFGSKVTELNELRVLFALDGEQRAVLISDEYMILMINRPDIYRAWAPSLGNYVDPSLSIANQLIVLGPHLVRNISETGTDNKGLEINGDVDLESSDGGFVEVFVEDNYEHFSWNGEKIMHFRRTEYGSFLFEVTRPSANLAQVAIQPFDTAQWAAIDSLPELNSGFDDSAWVKADKQVSNNKYFPARMTPVLYPGDYGFYSGVVLYRGRFTGSEVSGINLEIWGGKAFAFAVWLNGKFVGSFPGERNTDRMKREMQFPEGAVTEGENVLLIVADQMGYDHYNDAKDDGGEAHAIFHPRGIRLIELLPSNATVAKTDFSSWKLQGNVGADQYDDLLRAPYNEGGLYGLRVGGHLPGNPVSNWQGMSPIITDLAGELSRNPRKEASVRFYRAEVSVRVPQMMDISLGIRIKGVGIRAELFVNGWQFGKYISDLGPQDEFPIPPGILNTLGKNVVALQIWALNNTAMAGVLEFEWVRYGLYSSGFGPVPHDDYHGWYVDRTAQVAKYDTGK</sequence>
<organism evidence="12 13">
    <name type="scientific">Myxozyma melibiosi</name>
    <dbReference type="NCBI Taxonomy" id="54550"/>
    <lineage>
        <taxon>Eukaryota</taxon>
        <taxon>Fungi</taxon>
        <taxon>Dikarya</taxon>
        <taxon>Ascomycota</taxon>
        <taxon>Saccharomycotina</taxon>
        <taxon>Lipomycetes</taxon>
        <taxon>Lipomycetales</taxon>
        <taxon>Lipomycetaceae</taxon>
        <taxon>Myxozyma</taxon>
    </lineage>
</organism>
<feature type="compositionally biased region" description="Low complexity" evidence="9">
    <location>
        <begin position="33"/>
        <end position="44"/>
    </location>
</feature>
<evidence type="ECO:0000256" key="6">
    <source>
        <dbReference type="ARBA" id="ARBA00023180"/>
    </source>
</evidence>
<keyword evidence="10" id="KW-0812">Transmembrane</keyword>
<proteinExistence type="inferred from homology"/>
<dbReference type="RefSeq" id="XP_064768118.1">
    <property type="nucleotide sequence ID" value="XM_064914491.1"/>
</dbReference>
<feature type="region of interest" description="Disordered" evidence="9">
    <location>
        <begin position="26"/>
        <end position="49"/>
    </location>
</feature>
<dbReference type="PANTHER" id="PTHR23421">
    <property type="entry name" value="BETA-GALACTOSIDASE RELATED"/>
    <property type="match status" value="1"/>
</dbReference>
<dbReference type="SUPFAM" id="SSF51445">
    <property type="entry name" value="(Trans)glycosidases"/>
    <property type="match status" value="1"/>
</dbReference>
<comment type="caution">
    <text evidence="12">The sequence shown here is derived from an EMBL/GenBank/DDBJ whole genome shotgun (WGS) entry which is preliminary data.</text>
</comment>
<dbReference type="SUPFAM" id="SSF51011">
    <property type="entry name" value="Glycosyl hydrolase domain"/>
    <property type="match status" value="1"/>
</dbReference>
<dbReference type="InterPro" id="IPR037110">
    <property type="entry name" value="Betagal_dom2_sf"/>
</dbReference>
<gene>
    <name evidence="12" type="ORF">BZA70DRAFT_295563</name>
</gene>
<evidence type="ECO:0000256" key="5">
    <source>
        <dbReference type="ARBA" id="ARBA00022801"/>
    </source>
</evidence>
<dbReference type="SMART" id="SM01029">
    <property type="entry name" value="BetaGal_dom2"/>
    <property type="match status" value="1"/>
</dbReference>
<dbReference type="Gene3D" id="2.60.390.10">
    <property type="entry name" value="Beta-galactosidase, domain 3"/>
    <property type="match status" value="1"/>
</dbReference>
<keyword evidence="10" id="KW-1133">Transmembrane helix</keyword>
<dbReference type="Pfam" id="PF13363">
    <property type="entry name" value="BetaGal_dom3"/>
    <property type="match status" value="1"/>
</dbReference>
<evidence type="ECO:0000313" key="12">
    <source>
        <dbReference type="EMBL" id="KAK7205085.1"/>
    </source>
</evidence>
<dbReference type="Proteomes" id="UP001498771">
    <property type="component" value="Unassembled WGS sequence"/>
</dbReference>
<protein>
    <recommendedName>
        <fullName evidence="3">beta-galactosidase</fullName>
        <ecNumber evidence="3">3.2.1.23</ecNumber>
    </recommendedName>
</protein>
<dbReference type="GeneID" id="90040003"/>
<dbReference type="Pfam" id="PF13364">
    <property type="entry name" value="BetaGal_ABD2"/>
    <property type="match status" value="2"/>
</dbReference>
<dbReference type="EMBL" id="JBBJBU010000006">
    <property type="protein sequence ID" value="KAK7205085.1"/>
    <property type="molecule type" value="Genomic_DNA"/>
</dbReference>
<evidence type="ECO:0000256" key="3">
    <source>
        <dbReference type="ARBA" id="ARBA00012756"/>
    </source>
</evidence>
<dbReference type="Gene3D" id="3.20.20.80">
    <property type="entry name" value="Glycosidases"/>
    <property type="match status" value="1"/>
</dbReference>
<evidence type="ECO:0000256" key="9">
    <source>
        <dbReference type="SAM" id="MobiDB-lite"/>
    </source>
</evidence>
<accession>A0ABR1F5H2</accession>
<dbReference type="InterPro" id="IPR036833">
    <property type="entry name" value="BetaGal_dom3_sf"/>
</dbReference>
<evidence type="ECO:0000256" key="8">
    <source>
        <dbReference type="RuleBase" id="RU003679"/>
    </source>
</evidence>
<dbReference type="InterPro" id="IPR031330">
    <property type="entry name" value="Gly_Hdrlase_35_cat"/>
</dbReference>
<dbReference type="InterPro" id="IPR001944">
    <property type="entry name" value="Glycoside_Hdrlase_35"/>
</dbReference>
<evidence type="ECO:0000256" key="1">
    <source>
        <dbReference type="ARBA" id="ARBA00001412"/>
    </source>
</evidence>
<dbReference type="Pfam" id="PF01301">
    <property type="entry name" value="Glyco_hydro_35"/>
    <property type="match status" value="1"/>
</dbReference>
<dbReference type="InterPro" id="IPR018954">
    <property type="entry name" value="Betagal_dom2"/>
</dbReference>
<evidence type="ECO:0000256" key="7">
    <source>
        <dbReference type="ARBA" id="ARBA00023295"/>
    </source>
</evidence>
<feature type="transmembrane region" description="Helical" evidence="10">
    <location>
        <begin position="55"/>
        <end position="76"/>
    </location>
</feature>
<evidence type="ECO:0000256" key="2">
    <source>
        <dbReference type="ARBA" id="ARBA00009809"/>
    </source>
</evidence>
<keyword evidence="6" id="KW-0325">Glycoprotein</keyword>
<dbReference type="PRINTS" id="PR00742">
    <property type="entry name" value="GLHYDRLASE35"/>
</dbReference>